<sequence>MVRSPDIWSDRLGDLTQIQGELARRNLFRFFKDAWPFMDPAVFVETWHLEVLCEFLSYVSQGEIRRLIVSMPPRMTKSLSCSVAWPVWEWIDHPEIQWLTSSYDADLSTRDSLKSRRLIECPWFKDRWGDRFTIRADENMKSRYSNTVGGHRIAISSAGRTTGEGGDIILLDDSHNARDVHSDVKREGVIEWYDNAMRSRLNNQNTGRIVHVGQRTHEADIIGHVIRKEGRCTIEERGKWVHLVMPNEFRAVTRCILSLPKDIKKHQEDPGYEPPVVFSDPRQKEGDLLCPGRLDKEATIALKPPVGMSQRDYNSQYQQDPAADDGLILKRSWWIPWEWPEWHPLSHERRPMPECEATIQIYDTAFEEEEENDFSARTTWGVFLFAHELIHPTTGVIIRREEKRCVILLEAWHEKIAFPDLRREAINSYKDWDPDFVLIEKKASGHSLIQEMRKSGVRVRGIDPKGKDKTMRAHISSGPLEQGCIFYVPGHLEASDVIEECAKFPVGQYDDYVDTVVMALAWLRRMGSIEYFDEDGDDMNLFKPRRTRGIYG</sequence>
<name>A0A0F9U288_9ZZZZ</name>
<feature type="domain" description="Terminase large subunit gp17-like C-terminal" evidence="2">
    <location>
        <begin position="394"/>
        <end position="520"/>
    </location>
</feature>
<protein>
    <recommendedName>
        <fullName evidence="2">Terminase large subunit gp17-like C-terminal domain-containing protein</fullName>
    </recommendedName>
</protein>
<dbReference type="NCBIfam" id="TIGR01630">
    <property type="entry name" value="psiM2_ORF9"/>
    <property type="match status" value="1"/>
</dbReference>
<evidence type="ECO:0000313" key="3">
    <source>
        <dbReference type="EMBL" id="KKN55441.1"/>
    </source>
</evidence>
<proteinExistence type="predicted"/>
<dbReference type="EMBL" id="LAZR01000884">
    <property type="protein sequence ID" value="KKN55441.1"/>
    <property type="molecule type" value="Genomic_DNA"/>
</dbReference>
<dbReference type="Gene3D" id="3.30.420.240">
    <property type="match status" value="1"/>
</dbReference>
<evidence type="ECO:0000259" key="2">
    <source>
        <dbReference type="Pfam" id="PF17289"/>
    </source>
</evidence>
<dbReference type="InterPro" id="IPR006517">
    <property type="entry name" value="Phage_terminase_lsu-like_C"/>
</dbReference>
<accession>A0A0F9U288</accession>
<dbReference type="InterPro" id="IPR035421">
    <property type="entry name" value="Terminase_6C"/>
</dbReference>
<dbReference type="Pfam" id="PF17289">
    <property type="entry name" value="Terminase_6C"/>
    <property type="match status" value="1"/>
</dbReference>
<reference evidence="3" key="1">
    <citation type="journal article" date="2015" name="Nature">
        <title>Complex archaea that bridge the gap between prokaryotes and eukaryotes.</title>
        <authorList>
            <person name="Spang A."/>
            <person name="Saw J.H."/>
            <person name="Jorgensen S.L."/>
            <person name="Zaremba-Niedzwiedzka K."/>
            <person name="Martijn J."/>
            <person name="Lind A.E."/>
            <person name="van Eijk R."/>
            <person name="Schleper C."/>
            <person name="Guy L."/>
            <person name="Ettema T.J."/>
        </authorList>
    </citation>
    <scope>NUCLEOTIDE SEQUENCE</scope>
</reference>
<organism evidence="3">
    <name type="scientific">marine sediment metagenome</name>
    <dbReference type="NCBI Taxonomy" id="412755"/>
    <lineage>
        <taxon>unclassified sequences</taxon>
        <taxon>metagenomes</taxon>
        <taxon>ecological metagenomes</taxon>
    </lineage>
</organism>
<evidence type="ECO:0000256" key="1">
    <source>
        <dbReference type="ARBA" id="ARBA00022612"/>
    </source>
</evidence>
<comment type="caution">
    <text evidence="3">The sequence shown here is derived from an EMBL/GenBank/DDBJ whole genome shotgun (WGS) entry which is preliminary data.</text>
</comment>
<gene>
    <name evidence="3" type="ORF">LCGC14_0582110</name>
</gene>
<dbReference type="AlphaFoldDB" id="A0A0F9U288"/>
<keyword evidence="1" id="KW-1188">Viral release from host cell</keyword>